<organism evidence="2 3">
    <name type="scientific">Dactylonectria macrodidyma</name>
    <dbReference type="NCBI Taxonomy" id="307937"/>
    <lineage>
        <taxon>Eukaryota</taxon>
        <taxon>Fungi</taxon>
        <taxon>Dikarya</taxon>
        <taxon>Ascomycota</taxon>
        <taxon>Pezizomycotina</taxon>
        <taxon>Sordariomycetes</taxon>
        <taxon>Hypocreomycetidae</taxon>
        <taxon>Hypocreales</taxon>
        <taxon>Nectriaceae</taxon>
        <taxon>Dactylonectria</taxon>
    </lineage>
</organism>
<accession>A0A9P9E616</accession>
<keyword evidence="3" id="KW-1185">Reference proteome</keyword>
<feature type="region of interest" description="Disordered" evidence="1">
    <location>
        <begin position="144"/>
        <end position="189"/>
    </location>
</feature>
<protein>
    <submittedName>
        <fullName evidence="2">Uncharacterized protein</fullName>
    </submittedName>
</protein>
<name>A0A9P9E616_9HYPO</name>
<evidence type="ECO:0000313" key="3">
    <source>
        <dbReference type="Proteomes" id="UP000738349"/>
    </source>
</evidence>
<dbReference type="OrthoDB" id="3774077at2759"/>
<evidence type="ECO:0000256" key="1">
    <source>
        <dbReference type="SAM" id="MobiDB-lite"/>
    </source>
</evidence>
<dbReference type="EMBL" id="JAGMUV010000017">
    <property type="protein sequence ID" value="KAH7131217.1"/>
    <property type="molecule type" value="Genomic_DNA"/>
</dbReference>
<sequence>MSAEAPAETPSKIQLDLVTFISSRVGLGYRSIPAGIESSWGNIYKPDADPTPRVFVTEGGYYTWFAYMCARSDAKINTLSQGRNMFQLLEKFEKYPHAFQKTVAANVAARLRETVGPTAIPQQRPSNTRSTVYYSKTPPAELSVAKGVNVPSPENCHKRRRTEEAIERPTPTSPPLACSPKSAHDSSGMTMTAAATVAAISGGIIRSQLAAQHPVAPAPAPAPLPSPPTNTATNIVNLNTAIHHVPIEDARRLLPRDLAEAMVTRPDPKNEDNLLVAMSVSFPTSENLPSGCQITFEISPEKVQYYAFSLFRVRMETKNGFQYAFIGEGLKMMPTPKLTLQGAWREMIPATFGPEISSAICASPIYVSDSRRRLDSTDSVTLEIDVLPNATAFMYAFVELEKGIELRDKLRNPVAGSQGR</sequence>
<reference evidence="2" key="1">
    <citation type="journal article" date="2021" name="Nat. Commun.">
        <title>Genetic determinants of endophytism in the Arabidopsis root mycobiome.</title>
        <authorList>
            <person name="Mesny F."/>
            <person name="Miyauchi S."/>
            <person name="Thiergart T."/>
            <person name="Pickel B."/>
            <person name="Atanasova L."/>
            <person name="Karlsson M."/>
            <person name="Huettel B."/>
            <person name="Barry K.W."/>
            <person name="Haridas S."/>
            <person name="Chen C."/>
            <person name="Bauer D."/>
            <person name="Andreopoulos W."/>
            <person name="Pangilinan J."/>
            <person name="LaButti K."/>
            <person name="Riley R."/>
            <person name="Lipzen A."/>
            <person name="Clum A."/>
            <person name="Drula E."/>
            <person name="Henrissat B."/>
            <person name="Kohler A."/>
            <person name="Grigoriev I.V."/>
            <person name="Martin F.M."/>
            <person name="Hacquard S."/>
        </authorList>
    </citation>
    <scope>NUCLEOTIDE SEQUENCE</scope>
    <source>
        <strain evidence="2">MPI-CAGE-AT-0147</strain>
    </source>
</reference>
<comment type="caution">
    <text evidence="2">The sequence shown here is derived from an EMBL/GenBank/DDBJ whole genome shotgun (WGS) entry which is preliminary data.</text>
</comment>
<evidence type="ECO:0000313" key="2">
    <source>
        <dbReference type="EMBL" id="KAH7131217.1"/>
    </source>
</evidence>
<proteinExistence type="predicted"/>
<gene>
    <name evidence="2" type="ORF">EDB81DRAFT_808162</name>
</gene>
<dbReference type="Proteomes" id="UP000738349">
    <property type="component" value="Unassembled WGS sequence"/>
</dbReference>
<dbReference type="AlphaFoldDB" id="A0A9P9E616"/>